<accession>A0A6J4QHN0</accession>
<organism evidence="1">
    <name type="scientific">uncultured Phycisphaerae bacterium</name>
    <dbReference type="NCBI Taxonomy" id="904963"/>
    <lineage>
        <taxon>Bacteria</taxon>
        <taxon>Pseudomonadati</taxon>
        <taxon>Planctomycetota</taxon>
        <taxon>Phycisphaerae</taxon>
        <taxon>environmental samples</taxon>
    </lineage>
</organism>
<dbReference type="AlphaFoldDB" id="A0A6J4QHN0"/>
<name>A0A6J4QHN0_9BACT</name>
<protein>
    <recommendedName>
        <fullName evidence="2">PIN domain-containing protein</fullName>
    </recommendedName>
</protein>
<proteinExistence type="predicted"/>
<gene>
    <name evidence="1" type="ORF">AVDCRST_MAG64-4447</name>
</gene>
<reference evidence="1" key="1">
    <citation type="submission" date="2020-02" db="EMBL/GenBank/DDBJ databases">
        <authorList>
            <person name="Meier V. D."/>
        </authorList>
    </citation>
    <scope>NUCLEOTIDE SEQUENCE</scope>
    <source>
        <strain evidence="1">AVDCRST_MAG64</strain>
    </source>
</reference>
<evidence type="ECO:0000313" key="1">
    <source>
        <dbReference type="EMBL" id="CAA9444522.1"/>
    </source>
</evidence>
<dbReference type="EMBL" id="CADCUQ010001039">
    <property type="protein sequence ID" value="CAA9444522.1"/>
    <property type="molecule type" value="Genomic_DNA"/>
</dbReference>
<sequence length="35" mass="4045">MMLASLAEQMNLVLLSTDSDFDELPHIPREDWTKP</sequence>
<evidence type="ECO:0008006" key="2">
    <source>
        <dbReference type="Google" id="ProtNLM"/>
    </source>
</evidence>